<evidence type="ECO:0000256" key="2">
    <source>
        <dbReference type="ARBA" id="ARBA00022777"/>
    </source>
</evidence>
<organism evidence="5 6">
    <name type="scientific">Pseudoalteromonas phenolica</name>
    <dbReference type="NCBI Taxonomy" id="161398"/>
    <lineage>
        <taxon>Bacteria</taxon>
        <taxon>Pseudomonadati</taxon>
        <taxon>Pseudomonadota</taxon>
        <taxon>Gammaproteobacteria</taxon>
        <taxon>Alteromonadales</taxon>
        <taxon>Pseudoalteromonadaceae</taxon>
        <taxon>Pseudoalteromonas</taxon>
    </lineage>
</organism>
<keyword evidence="3" id="KW-0963">Cytoplasm</keyword>
<dbReference type="InterPro" id="IPR003836">
    <property type="entry name" value="Glucokinase"/>
</dbReference>
<dbReference type="SUPFAM" id="SSF53067">
    <property type="entry name" value="Actin-like ATPase domain"/>
    <property type="match status" value="1"/>
</dbReference>
<dbReference type="Proteomes" id="UP000061457">
    <property type="component" value="Chromosome I"/>
</dbReference>
<keyword evidence="2 3" id="KW-0418">Kinase</keyword>
<name>A0A0S2K2P9_9GAMM</name>
<dbReference type="Gene3D" id="3.30.420.40">
    <property type="match status" value="1"/>
</dbReference>
<dbReference type="GO" id="GO:0005524">
    <property type="term" value="F:ATP binding"/>
    <property type="evidence" value="ECO:0007669"/>
    <property type="project" value="UniProtKB-UniRule"/>
</dbReference>
<keyword evidence="3" id="KW-0067">ATP-binding</keyword>
<dbReference type="EMBL" id="CP013187">
    <property type="protein sequence ID" value="ALO42604.1"/>
    <property type="molecule type" value="Genomic_DNA"/>
</dbReference>
<dbReference type="HAMAP" id="MF_00524">
    <property type="entry name" value="Glucokinase"/>
    <property type="match status" value="1"/>
</dbReference>
<dbReference type="CDD" id="cd24008">
    <property type="entry name" value="ASKHA_NBD_GLK"/>
    <property type="match status" value="1"/>
</dbReference>
<dbReference type="GO" id="GO:0005536">
    <property type="term" value="F:D-glucose binding"/>
    <property type="evidence" value="ECO:0007669"/>
    <property type="project" value="InterPro"/>
</dbReference>
<comment type="subcellular location">
    <subcellularLocation>
        <location evidence="3">Cytoplasm</location>
    </subcellularLocation>
</comment>
<dbReference type="STRING" id="161398.PP2015_2106"/>
<dbReference type="GO" id="GO:0006096">
    <property type="term" value="P:glycolytic process"/>
    <property type="evidence" value="ECO:0007669"/>
    <property type="project" value="UniProtKB-UniRule"/>
</dbReference>
<dbReference type="KEGG" id="pphe:PP2015_2106"/>
<dbReference type="PANTHER" id="PTHR47690:SF1">
    <property type="entry name" value="GLUCOKINASE"/>
    <property type="match status" value="1"/>
</dbReference>
<keyword evidence="3" id="KW-0324">Glycolysis</keyword>
<proteinExistence type="inferred from homology"/>
<dbReference type="InterPro" id="IPR050201">
    <property type="entry name" value="Bacterial_glucokinase"/>
</dbReference>
<dbReference type="AlphaFoldDB" id="A0A0S2K2P9"/>
<keyword evidence="6" id="KW-1185">Reference proteome</keyword>
<dbReference type="GO" id="GO:0005829">
    <property type="term" value="C:cytosol"/>
    <property type="evidence" value="ECO:0007669"/>
    <property type="project" value="TreeGrafter"/>
</dbReference>
<comment type="similarity">
    <text evidence="3 4">Belongs to the bacterial glucokinase family.</text>
</comment>
<evidence type="ECO:0000313" key="6">
    <source>
        <dbReference type="Proteomes" id="UP000061457"/>
    </source>
</evidence>
<gene>
    <name evidence="3" type="primary">glk</name>
    <name evidence="5" type="ORF">PP2015_2106</name>
</gene>
<evidence type="ECO:0000256" key="4">
    <source>
        <dbReference type="RuleBase" id="RU004046"/>
    </source>
</evidence>
<dbReference type="GO" id="GO:0004340">
    <property type="term" value="F:glucokinase activity"/>
    <property type="evidence" value="ECO:0007669"/>
    <property type="project" value="UniProtKB-UniRule"/>
</dbReference>
<dbReference type="RefSeq" id="WP_058030281.1">
    <property type="nucleotide sequence ID" value="NZ_CP013187.1"/>
</dbReference>
<accession>A0A0S2K2P9</accession>
<dbReference type="OrthoDB" id="9799036at2"/>
<dbReference type="InterPro" id="IPR043129">
    <property type="entry name" value="ATPase_NBD"/>
</dbReference>
<dbReference type="PANTHER" id="PTHR47690">
    <property type="entry name" value="GLUCOKINASE"/>
    <property type="match status" value="1"/>
</dbReference>
<keyword evidence="3" id="KW-0547">Nucleotide-binding</keyword>
<keyword evidence="1 3" id="KW-0808">Transferase</keyword>
<comment type="catalytic activity">
    <reaction evidence="3">
        <text>D-glucose + ATP = D-glucose 6-phosphate + ADP + H(+)</text>
        <dbReference type="Rhea" id="RHEA:17825"/>
        <dbReference type="ChEBI" id="CHEBI:4167"/>
        <dbReference type="ChEBI" id="CHEBI:15378"/>
        <dbReference type="ChEBI" id="CHEBI:30616"/>
        <dbReference type="ChEBI" id="CHEBI:61548"/>
        <dbReference type="ChEBI" id="CHEBI:456216"/>
        <dbReference type="EC" id="2.7.1.2"/>
    </reaction>
</comment>
<feature type="binding site" evidence="3">
    <location>
        <begin position="11"/>
        <end position="16"/>
    </location>
    <ligand>
        <name>ATP</name>
        <dbReference type="ChEBI" id="CHEBI:30616"/>
    </ligand>
</feature>
<evidence type="ECO:0000256" key="1">
    <source>
        <dbReference type="ARBA" id="ARBA00022679"/>
    </source>
</evidence>
<evidence type="ECO:0000313" key="5">
    <source>
        <dbReference type="EMBL" id="ALO42604.1"/>
    </source>
</evidence>
<dbReference type="NCBIfam" id="NF001416">
    <property type="entry name" value="PRK00292.1-3"/>
    <property type="match status" value="1"/>
</dbReference>
<dbReference type="EC" id="2.7.1.2" evidence="3"/>
<sequence length="335" mass="36574">MDNVTEIRLVADIGGTNIRIAQATKDNQLTHVSTYKCADYDELSDVLKLYIAEQKIRGKSLHACLAIACPTDEDWISMTNLPWAFSQTALEAELGLQSLYLINDYKAIAMSVPFLSDEQKCHIRGPLQGRANSTISICGPGTGLGVATLTPVTMQDNHFWHCINSEGGHIDFAPVDELDLIIFNYLDSRKPRISYEQLLSGYGLEQIYSAIVDYQNSIKGSHSSVHQAALSAAEISHNAITVKCGLCCLALQQFCKVLGSFSGNLALLNSSFGGIYIAGGIVPRFIEFLKQGDFGERFIAKGRLSHIAEQTPVFVITEPQPGLLGAAVFLNQEIN</sequence>
<dbReference type="Gene3D" id="3.40.367.20">
    <property type="match status" value="1"/>
</dbReference>
<dbReference type="NCBIfam" id="TIGR00749">
    <property type="entry name" value="glk"/>
    <property type="match status" value="1"/>
</dbReference>
<dbReference type="Pfam" id="PF02685">
    <property type="entry name" value="Glucokinase"/>
    <property type="match status" value="1"/>
</dbReference>
<reference evidence="5 6" key="1">
    <citation type="submission" date="2015-11" db="EMBL/GenBank/DDBJ databases">
        <authorList>
            <person name="Zhang Y."/>
            <person name="Guo Z."/>
        </authorList>
    </citation>
    <scope>NUCLEOTIDE SEQUENCE [LARGE SCALE GENOMIC DNA]</scope>
    <source>
        <strain evidence="5 6">KCTC 12086</strain>
    </source>
</reference>
<dbReference type="PATRIC" id="fig|161398.10.peg.2142"/>
<evidence type="ECO:0000256" key="3">
    <source>
        <dbReference type="HAMAP-Rule" id="MF_00524"/>
    </source>
</evidence>
<protein>
    <recommendedName>
        <fullName evidence="3">Glucokinase</fullName>
        <ecNumber evidence="3">2.7.1.2</ecNumber>
    </recommendedName>
    <alternativeName>
        <fullName evidence="3">Glucose kinase</fullName>
    </alternativeName>
</protein>